<organism evidence="3 4">
    <name type="scientific">Trichoderma longibrachiatum ATCC 18648</name>
    <dbReference type="NCBI Taxonomy" id="983965"/>
    <lineage>
        <taxon>Eukaryota</taxon>
        <taxon>Fungi</taxon>
        <taxon>Dikarya</taxon>
        <taxon>Ascomycota</taxon>
        <taxon>Pezizomycotina</taxon>
        <taxon>Sordariomycetes</taxon>
        <taxon>Hypocreomycetidae</taxon>
        <taxon>Hypocreales</taxon>
        <taxon>Hypocreaceae</taxon>
        <taxon>Trichoderma</taxon>
    </lineage>
</organism>
<feature type="chain" id="PRO_5015400173" description="Secreted protein" evidence="2">
    <location>
        <begin position="20"/>
        <end position="75"/>
    </location>
</feature>
<sequence length="75" mass="8397">MPPPYVLPVASRLLAVSLAARRCSAPATNGGPCRRGGWKRGYHEQRYNGEPAPAQHDELRQGYTRRHSQKFSHSI</sequence>
<evidence type="ECO:0008006" key="5">
    <source>
        <dbReference type="Google" id="ProtNLM"/>
    </source>
</evidence>
<feature type="region of interest" description="Disordered" evidence="1">
    <location>
        <begin position="44"/>
        <end position="75"/>
    </location>
</feature>
<proteinExistence type="predicted"/>
<gene>
    <name evidence="3" type="ORF">M440DRAFT_1403966</name>
</gene>
<name>A0A2T4BWS7_TRILO</name>
<dbReference type="AlphaFoldDB" id="A0A2T4BWS7"/>
<reference evidence="3 4" key="1">
    <citation type="submission" date="2016-07" db="EMBL/GenBank/DDBJ databases">
        <title>Multiple horizontal gene transfer events from other fungi enriched the ability of initially mycotrophic Trichoderma (Ascomycota) to feed on dead plant biomass.</title>
        <authorList>
            <consortium name="DOE Joint Genome Institute"/>
            <person name="Aerts A."/>
            <person name="Atanasova L."/>
            <person name="Chenthamara K."/>
            <person name="Zhang J."/>
            <person name="Grujic M."/>
            <person name="Henrissat B."/>
            <person name="Kuo A."/>
            <person name="Salamov A."/>
            <person name="Lipzen A."/>
            <person name="Labutti K."/>
            <person name="Barry K."/>
            <person name="Miao Y."/>
            <person name="Rahimi M.J."/>
            <person name="Shen Q."/>
            <person name="Grigoriev I.V."/>
            <person name="Kubicek C.P."/>
            <person name="Druzhinina I.S."/>
        </authorList>
    </citation>
    <scope>NUCLEOTIDE SEQUENCE [LARGE SCALE GENOMIC DNA]</scope>
    <source>
        <strain evidence="3 4">ATCC 18648</strain>
    </source>
</reference>
<evidence type="ECO:0000256" key="2">
    <source>
        <dbReference type="SAM" id="SignalP"/>
    </source>
</evidence>
<evidence type="ECO:0000313" key="3">
    <source>
        <dbReference type="EMBL" id="PTB73762.1"/>
    </source>
</evidence>
<protein>
    <recommendedName>
        <fullName evidence="5">Secreted protein</fullName>
    </recommendedName>
</protein>
<feature type="signal peptide" evidence="2">
    <location>
        <begin position="1"/>
        <end position="19"/>
    </location>
</feature>
<accession>A0A2T4BWS7</accession>
<feature type="compositionally biased region" description="Basic residues" evidence="1">
    <location>
        <begin position="63"/>
        <end position="75"/>
    </location>
</feature>
<evidence type="ECO:0000256" key="1">
    <source>
        <dbReference type="SAM" id="MobiDB-lite"/>
    </source>
</evidence>
<dbReference type="Proteomes" id="UP000240760">
    <property type="component" value="Unassembled WGS sequence"/>
</dbReference>
<evidence type="ECO:0000313" key="4">
    <source>
        <dbReference type="Proteomes" id="UP000240760"/>
    </source>
</evidence>
<dbReference type="EMBL" id="KZ679137">
    <property type="protein sequence ID" value="PTB73762.1"/>
    <property type="molecule type" value="Genomic_DNA"/>
</dbReference>
<keyword evidence="4" id="KW-1185">Reference proteome</keyword>
<keyword evidence="2" id="KW-0732">Signal</keyword>